<dbReference type="CDD" id="cd14014">
    <property type="entry name" value="STKc_PknB_like"/>
    <property type="match status" value="1"/>
</dbReference>
<dbReference type="SUPFAM" id="SSF48452">
    <property type="entry name" value="TPR-like"/>
    <property type="match status" value="1"/>
</dbReference>
<evidence type="ECO:0000256" key="6">
    <source>
        <dbReference type="ARBA" id="ARBA00022840"/>
    </source>
</evidence>
<gene>
    <name evidence="11" type="ORF">ACFOVU_19805</name>
</gene>
<reference evidence="12" key="1">
    <citation type="journal article" date="2019" name="Int. J. Syst. Evol. Microbiol.">
        <title>The Global Catalogue of Microorganisms (GCM) 10K type strain sequencing project: providing services to taxonomists for standard genome sequencing and annotation.</title>
        <authorList>
            <consortium name="The Broad Institute Genomics Platform"/>
            <consortium name="The Broad Institute Genome Sequencing Center for Infectious Disease"/>
            <person name="Wu L."/>
            <person name="Ma J."/>
        </authorList>
    </citation>
    <scope>NUCLEOTIDE SEQUENCE [LARGE SCALE GENOMIC DNA]</scope>
    <source>
        <strain evidence="12">TBRC 1826</strain>
    </source>
</reference>
<keyword evidence="12" id="KW-1185">Reference proteome</keyword>
<feature type="region of interest" description="Disordered" evidence="9">
    <location>
        <begin position="58"/>
        <end position="85"/>
    </location>
</feature>
<evidence type="ECO:0000313" key="11">
    <source>
        <dbReference type="EMBL" id="MFC3998180.1"/>
    </source>
</evidence>
<keyword evidence="6" id="KW-0067">ATP-binding</keyword>
<evidence type="ECO:0000313" key="12">
    <source>
        <dbReference type="Proteomes" id="UP001595847"/>
    </source>
</evidence>
<keyword evidence="5" id="KW-0418">Kinase</keyword>
<evidence type="ECO:0000259" key="10">
    <source>
        <dbReference type="PROSITE" id="PS50011"/>
    </source>
</evidence>
<comment type="catalytic activity">
    <reaction evidence="7">
        <text>L-threonyl-[protein] + ATP = O-phospho-L-threonyl-[protein] + ADP + H(+)</text>
        <dbReference type="Rhea" id="RHEA:46608"/>
        <dbReference type="Rhea" id="RHEA-COMP:11060"/>
        <dbReference type="Rhea" id="RHEA-COMP:11605"/>
        <dbReference type="ChEBI" id="CHEBI:15378"/>
        <dbReference type="ChEBI" id="CHEBI:30013"/>
        <dbReference type="ChEBI" id="CHEBI:30616"/>
        <dbReference type="ChEBI" id="CHEBI:61977"/>
        <dbReference type="ChEBI" id="CHEBI:456216"/>
        <dbReference type="EC" id="2.7.11.1"/>
    </reaction>
</comment>
<dbReference type="RefSeq" id="WP_378535772.1">
    <property type="nucleotide sequence ID" value="NZ_JBHSBH010000012.1"/>
</dbReference>
<dbReference type="InterPro" id="IPR011009">
    <property type="entry name" value="Kinase-like_dom_sf"/>
</dbReference>
<dbReference type="EMBL" id="JBHSBH010000012">
    <property type="protein sequence ID" value="MFC3998180.1"/>
    <property type="molecule type" value="Genomic_DNA"/>
</dbReference>
<protein>
    <recommendedName>
        <fullName evidence="1">non-specific serine/threonine protein kinase</fullName>
        <ecNumber evidence="1">2.7.11.1</ecNumber>
    </recommendedName>
</protein>
<dbReference type="Gene3D" id="1.25.40.10">
    <property type="entry name" value="Tetratricopeptide repeat domain"/>
    <property type="match status" value="1"/>
</dbReference>
<keyword evidence="3" id="KW-0808">Transferase</keyword>
<keyword evidence="4" id="KW-0547">Nucleotide-binding</keyword>
<dbReference type="EC" id="2.7.11.1" evidence="1"/>
<comment type="caution">
    <text evidence="11">The sequence shown here is derived from an EMBL/GenBank/DDBJ whole genome shotgun (WGS) entry which is preliminary data.</text>
</comment>
<feature type="region of interest" description="Disordered" evidence="9">
    <location>
        <begin position="116"/>
        <end position="165"/>
    </location>
</feature>
<evidence type="ECO:0000256" key="4">
    <source>
        <dbReference type="ARBA" id="ARBA00022741"/>
    </source>
</evidence>
<proteinExistence type="predicted"/>
<evidence type="ECO:0000256" key="8">
    <source>
        <dbReference type="ARBA" id="ARBA00048679"/>
    </source>
</evidence>
<dbReference type="Pfam" id="PF16919">
    <property type="entry name" value="PknG_rubred"/>
    <property type="match status" value="1"/>
</dbReference>
<evidence type="ECO:0000256" key="1">
    <source>
        <dbReference type="ARBA" id="ARBA00012513"/>
    </source>
</evidence>
<feature type="domain" description="Protein kinase" evidence="10">
    <location>
        <begin position="240"/>
        <end position="525"/>
    </location>
</feature>
<evidence type="ECO:0000256" key="9">
    <source>
        <dbReference type="SAM" id="MobiDB-lite"/>
    </source>
</evidence>
<dbReference type="PANTHER" id="PTHR24363:SF0">
    <property type="entry name" value="SERINE_THREONINE KINASE LIKE DOMAIN CONTAINING 1"/>
    <property type="match status" value="1"/>
</dbReference>
<sequence length="842" mass="90014">MNPCTDPGCPGTVDGGYCDVCGMAPAGSESVTPLSPHGFAPTGPEWGGAGRYAWSARTDRSVPSGRGGRDPWTASEPSVWDGVSGPSGVSHVSGLTGLGISGIIDDDAAARLFQDAHGGVDHPGDRADSATPGPRSGGPTGPRTTSGPSDRSRRSPSSARGMLGLGMVQVPPVPYRDPETAVMADPVVAEKNRFCGRCNARVGRSRRGRPGRTEGYCRTCRAPYSFTPKLKKGDLVAGQYEVLGCLAHGGLGWIYLARDHNVSDRWVVLKGLLNSGDAEAHKTATAERAFLAEVEHPNIVKIYNFVQHPDPRTGIPAGHIVMEYVGGKSLRDLIVERRRQGAGDEALPVEQVIAYGLEILRALGYLHHRGLLYCDFKPDNVIQSEEQIKLIDLGAVRRMDDTVTSVYTTPGYRVPESELRGPGPSVSSDLYSVGRSLAVLSLGHAFIREHPHSLPEETDEPVLRRYESYHRLLCRATHPFPDLRFHLAADMAEQLTGVLREVLSDIHGRPHPAASGLFGPEHFRVGVITPTGPVDGTDRLLRRPDPAVVAAALPVPLVDPQDQAAQLLAGLSSVHPEELVATLEAVADPSPETRLMLARALITLGRPEAAIAPLEAYGVDAPGDWRIFWYRALTALSIGDHAEAHDRFDELFGHLPGEAAPRLGLAAACEGSGLLDAAARHYRAVWYTDHSYVSAAFGLARTRLAQGDRAGAVDVLDTVPDRSSLYLTAQMAAVAARVAAPDPGELEEEAIVDAGARLDRLGLRGESGDRLATRVLEAALGWMLAGRSPAAATTLLGDRLTEAGLRGNLERTYRALARVTVDGGARHGFVDQANAVRPRTWT</sequence>
<accession>A0ABV8FQ36</accession>
<evidence type="ECO:0000256" key="7">
    <source>
        <dbReference type="ARBA" id="ARBA00047899"/>
    </source>
</evidence>
<feature type="compositionally biased region" description="Basic and acidic residues" evidence="9">
    <location>
        <begin position="118"/>
        <end position="128"/>
    </location>
</feature>
<evidence type="ECO:0000256" key="3">
    <source>
        <dbReference type="ARBA" id="ARBA00022679"/>
    </source>
</evidence>
<dbReference type="Gene3D" id="1.10.510.10">
    <property type="entry name" value="Transferase(Phosphotransferase) domain 1"/>
    <property type="match status" value="1"/>
</dbReference>
<organism evidence="11 12">
    <name type="scientific">Nocardiopsis sediminis</name>
    <dbReference type="NCBI Taxonomy" id="1778267"/>
    <lineage>
        <taxon>Bacteria</taxon>
        <taxon>Bacillati</taxon>
        <taxon>Actinomycetota</taxon>
        <taxon>Actinomycetes</taxon>
        <taxon>Streptosporangiales</taxon>
        <taxon>Nocardiopsidaceae</taxon>
        <taxon>Nocardiopsis</taxon>
    </lineage>
</organism>
<dbReference type="Pfam" id="PF16918">
    <property type="entry name" value="PknG_TPR"/>
    <property type="match status" value="1"/>
</dbReference>
<evidence type="ECO:0000256" key="2">
    <source>
        <dbReference type="ARBA" id="ARBA00022527"/>
    </source>
</evidence>
<dbReference type="Proteomes" id="UP001595847">
    <property type="component" value="Unassembled WGS sequence"/>
</dbReference>
<dbReference type="Gene3D" id="3.30.200.20">
    <property type="entry name" value="Phosphorylase Kinase, domain 1"/>
    <property type="match status" value="1"/>
</dbReference>
<keyword evidence="2" id="KW-0723">Serine/threonine-protein kinase</keyword>
<dbReference type="SUPFAM" id="SSF56112">
    <property type="entry name" value="Protein kinase-like (PK-like)"/>
    <property type="match status" value="1"/>
</dbReference>
<dbReference type="InterPro" id="IPR011990">
    <property type="entry name" value="TPR-like_helical_dom_sf"/>
</dbReference>
<comment type="catalytic activity">
    <reaction evidence="8">
        <text>L-seryl-[protein] + ATP = O-phospho-L-seryl-[protein] + ADP + H(+)</text>
        <dbReference type="Rhea" id="RHEA:17989"/>
        <dbReference type="Rhea" id="RHEA-COMP:9863"/>
        <dbReference type="Rhea" id="RHEA-COMP:11604"/>
        <dbReference type="ChEBI" id="CHEBI:15378"/>
        <dbReference type="ChEBI" id="CHEBI:29999"/>
        <dbReference type="ChEBI" id="CHEBI:30616"/>
        <dbReference type="ChEBI" id="CHEBI:83421"/>
        <dbReference type="ChEBI" id="CHEBI:456216"/>
        <dbReference type="EC" id="2.7.11.1"/>
    </reaction>
</comment>
<dbReference type="InterPro" id="IPR031634">
    <property type="entry name" value="PknG_rubred"/>
</dbReference>
<feature type="compositionally biased region" description="Low complexity" evidence="9">
    <location>
        <begin position="141"/>
        <end position="161"/>
    </location>
</feature>
<evidence type="ECO:0000256" key="5">
    <source>
        <dbReference type="ARBA" id="ARBA00022777"/>
    </source>
</evidence>
<dbReference type="InterPro" id="IPR000719">
    <property type="entry name" value="Prot_kinase_dom"/>
</dbReference>
<dbReference type="PROSITE" id="PS50011">
    <property type="entry name" value="PROTEIN_KINASE_DOM"/>
    <property type="match status" value="1"/>
</dbReference>
<dbReference type="PANTHER" id="PTHR24363">
    <property type="entry name" value="SERINE/THREONINE PROTEIN KINASE"/>
    <property type="match status" value="1"/>
</dbReference>
<dbReference type="InterPro" id="IPR031636">
    <property type="entry name" value="PknG_TPR"/>
</dbReference>
<dbReference type="Pfam" id="PF00069">
    <property type="entry name" value="Pkinase"/>
    <property type="match status" value="1"/>
</dbReference>
<name>A0ABV8FQ36_9ACTN</name>